<protein>
    <submittedName>
        <fullName evidence="8">Protein serine/threonine kinase, putative</fullName>
        <ecNumber evidence="8">2.7.10.2</ecNumber>
    </submittedName>
</protein>
<organism evidence="8 9">
    <name type="scientific">Entamoeba invadens IP1</name>
    <dbReference type="NCBI Taxonomy" id="370355"/>
    <lineage>
        <taxon>Eukaryota</taxon>
        <taxon>Amoebozoa</taxon>
        <taxon>Evosea</taxon>
        <taxon>Archamoebae</taxon>
        <taxon>Mastigamoebida</taxon>
        <taxon>Entamoebidae</taxon>
        <taxon>Entamoeba</taxon>
    </lineage>
</organism>
<evidence type="ECO:0000313" key="8">
    <source>
        <dbReference type="EMBL" id="ELP89539.1"/>
    </source>
</evidence>
<dbReference type="InterPro" id="IPR001245">
    <property type="entry name" value="Ser-Thr/Tyr_kinase_cat_dom"/>
</dbReference>
<keyword evidence="5" id="KW-1133">Transmembrane helix</keyword>
<feature type="chain" id="PRO_5003973817" evidence="6">
    <location>
        <begin position="21"/>
        <end position="1356"/>
    </location>
</feature>
<dbReference type="InterPro" id="IPR006212">
    <property type="entry name" value="Furin_repeat"/>
</dbReference>
<dbReference type="PROSITE" id="PS00108">
    <property type="entry name" value="PROTEIN_KINASE_ST"/>
    <property type="match status" value="1"/>
</dbReference>
<dbReference type="InterPro" id="IPR008271">
    <property type="entry name" value="Ser/Thr_kinase_AS"/>
</dbReference>
<dbReference type="Pfam" id="PF07714">
    <property type="entry name" value="PK_Tyr_Ser-Thr"/>
    <property type="match status" value="1"/>
</dbReference>
<dbReference type="Proteomes" id="UP000014680">
    <property type="component" value="Unassembled WGS sequence"/>
</dbReference>
<dbReference type="InterPro" id="IPR017441">
    <property type="entry name" value="Protein_kinase_ATP_BS"/>
</dbReference>
<evidence type="ECO:0000256" key="3">
    <source>
        <dbReference type="ARBA" id="ARBA00022840"/>
    </source>
</evidence>
<keyword evidence="6" id="KW-0732">Signal</keyword>
<evidence type="ECO:0000256" key="4">
    <source>
        <dbReference type="PROSITE-ProRule" id="PRU10141"/>
    </source>
</evidence>
<dbReference type="InterPro" id="IPR011009">
    <property type="entry name" value="Kinase-like_dom_sf"/>
</dbReference>
<gene>
    <name evidence="8" type="ORF">EIN_219610</name>
</gene>
<dbReference type="CDD" id="cd13999">
    <property type="entry name" value="STKc_MAP3K-like"/>
    <property type="match status" value="1"/>
</dbReference>
<feature type="transmembrane region" description="Helical" evidence="5">
    <location>
        <begin position="909"/>
        <end position="936"/>
    </location>
</feature>
<dbReference type="PROSITE" id="PS00107">
    <property type="entry name" value="PROTEIN_KINASE_ATP"/>
    <property type="match status" value="1"/>
</dbReference>
<dbReference type="PRINTS" id="PR00109">
    <property type="entry name" value="TYRKINASE"/>
</dbReference>
<dbReference type="SUPFAM" id="SSF56112">
    <property type="entry name" value="Protein kinase-like (PK-like)"/>
    <property type="match status" value="1"/>
</dbReference>
<dbReference type="EMBL" id="KB206609">
    <property type="protein sequence ID" value="ELP89539.1"/>
    <property type="molecule type" value="Genomic_DNA"/>
</dbReference>
<reference evidence="8 9" key="1">
    <citation type="submission" date="2012-10" db="EMBL/GenBank/DDBJ databases">
        <authorList>
            <person name="Zafar N."/>
            <person name="Inman J."/>
            <person name="Hall N."/>
            <person name="Lorenzi H."/>
            <person name="Caler E."/>
        </authorList>
    </citation>
    <scope>NUCLEOTIDE SEQUENCE [LARGE SCALE GENOMIC DNA]</scope>
    <source>
        <strain evidence="8 9">IP1</strain>
    </source>
</reference>
<evidence type="ECO:0000256" key="2">
    <source>
        <dbReference type="ARBA" id="ARBA00022741"/>
    </source>
</evidence>
<dbReference type="GeneID" id="14888517"/>
<accession>L7FP13</accession>
<keyword evidence="1" id="KW-0723">Serine/threonine-protein kinase</keyword>
<dbReference type="PANTHER" id="PTHR45756:SF1">
    <property type="entry name" value="PROTEIN KINASE DOMAIN CONTAINING PROTEIN"/>
    <property type="match status" value="1"/>
</dbReference>
<dbReference type="InterPro" id="IPR009030">
    <property type="entry name" value="Growth_fac_rcpt_cys_sf"/>
</dbReference>
<dbReference type="OrthoDB" id="300641at2759"/>
<proteinExistence type="predicted"/>
<dbReference type="RefSeq" id="XP_004256310.1">
    <property type="nucleotide sequence ID" value="XM_004256262.1"/>
</dbReference>
<dbReference type="VEuPathDB" id="AmoebaDB:EIN_219610"/>
<evidence type="ECO:0000313" key="9">
    <source>
        <dbReference type="Proteomes" id="UP000014680"/>
    </source>
</evidence>
<keyword evidence="5" id="KW-0812">Transmembrane</keyword>
<keyword evidence="3 4" id="KW-0067">ATP-binding</keyword>
<dbReference type="GO" id="GO:0004674">
    <property type="term" value="F:protein serine/threonine kinase activity"/>
    <property type="evidence" value="ECO:0007669"/>
    <property type="project" value="UniProtKB-KW"/>
</dbReference>
<dbReference type="KEGG" id="eiv:EIN_219610"/>
<keyword evidence="9" id="KW-1185">Reference proteome</keyword>
<sequence>MKIVFVFVFSLATYGYRCDCTPNGTDTDDGFTPSNCSVTTNSICFSLNFNFSSDIFMFHKFVIINNIKFYSHEEKWYNIQTLTIASDSIFSNTINLHSNQTLIIEPKATIHVIKNTIMFGKLSIAGNLNLIDPELNNPRIIMWNSTYLHLNYNYQGRLKFDITNPTDNTKCFDVISLNNESNIDINTNPTHITSDTFKYSFNFTMGKGYLISNKKLIRFCPNGTPLDKDVVCMLKTNMYTSKSPTTMEGAFDYPHCPCNNDGGVNCKLKLSNKFNWFDMFNNDLSGTELMIDRSIAIYNFKSSKQVTIADDVELTFHTKIVNDLVFFFTFGKVKISLFDDSSSFIYSTVSNTMSCNGASYYEFFLNQNITKLNIDCTGSIKTLCLYENTNVFISKNTTLVQIVQINFNENGKNFVFLENASNNNAMKYCYLFEMTKGGLTCLMCDYKYRLVDGACLPLDENCETYNKNNKCVLCKIGYVLNEQSECISSEICSYGTSANCYKCQDSYITNENKCVSDTKCQHSDGSVCINCHNGNSFDKCESCTSHCRLCKNEKCSICDNNFILKNESFCVEMEGGVSNGISTVWCNDNYYIANGVCYNCSSNYIHSILCDKSNKITCETNYIITNERQCTSLICTNETFKEENGMCVLAKEDCVFIVNNKCLECDNNYILNDSDICVNVINDTSLTKCVLYNKHSCISCDIGYYLLIAKCYLCSENCTSCIESDTKCLSCKYGFYIGENYTCLPSTELLGKCDKISQITGGCYQCKDGYYRVGMDCVECLSNCSTCNTKDACLTCNLTNYKTTSGKCLPQNSIIGCAVEVTQNGCNKCLSEYYTINDKECEKCNNNCTTCTQHEKCTSCVKNKVLFESGLCLDISFVPECIEVLNSKCSKCAFWHSPNITGTLCDKKVVWWVLLVIILFTIIMMILYVLLIVFTVKYIEKKIHQKQLAKTTTSFKMSHSNISFVQLSDGIVVNKTEIRFGCPDEPVKVGADSRELICVGNSSKQHLKIQFSTKENTAKYTIKTEPKVVSLSQGMAVEFEIFVEPKCSCKINDKIVLFSKGLKDGITNNNQLTLRVFTEMSTHLDPDELIEEKKLGEGSFGIVYKGSFRGNCVAIKKMKELKEDVDEINDFTKEVEMLDKFRSEYIVHFYGAVFIPNKVCMVTEFAQYGSLQDLMKHKTYDEVDMKLRIKMMLDASRGIFYLHENGILHRDIKPDNLLVFSLNLNDKINAKLTDFGSSRNINTLMTNMTFTKGIGTPIYMAPEVLNKEKYKKAADIYSFGITMYEVFGWCKAYPITTFKFPWKIAEFVTAGERLERRENIPEKLYQLIEMCWKQNPKERETTINIVDFIQRSYNSI</sequence>
<feature type="binding site" evidence="4">
    <location>
        <position position="1117"/>
    </location>
    <ligand>
        <name>ATP</name>
        <dbReference type="ChEBI" id="CHEBI:30616"/>
    </ligand>
</feature>
<keyword evidence="8" id="KW-0418">Kinase</keyword>
<name>L7FP13_ENTIV</name>
<dbReference type="InterPro" id="IPR053215">
    <property type="entry name" value="TKL_Ser/Thr_kinase"/>
</dbReference>
<feature type="domain" description="Protein kinase" evidence="7">
    <location>
        <begin position="1089"/>
        <end position="1354"/>
    </location>
</feature>
<dbReference type="SMART" id="SM00220">
    <property type="entry name" value="S_TKc"/>
    <property type="match status" value="1"/>
</dbReference>
<dbReference type="EC" id="2.7.10.2" evidence="8"/>
<dbReference type="GO" id="GO:0004715">
    <property type="term" value="F:non-membrane spanning protein tyrosine kinase activity"/>
    <property type="evidence" value="ECO:0007669"/>
    <property type="project" value="UniProtKB-EC"/>
</dbReference>
<dbReference type="InterPro" id="IPR000719">
    <property type="entry name" value="Prot_kinase_dom"/>
</dbReference>
<dbReference type="GO" id="GO:0005524">
    <property type="term" value="F:ATP binding"/>
    <property type="evidence" value="ECO:0007669"/>
    <property type="project" value="UniProtKB-UniRule"/>
</dbReference>
<keyword evidence="5" id="KW-0472">Membrane</keyword>
<keyword evidence="8" id="KW-0808">Transferase</keyword>
<dbReference type="SUPFAM" id="SSF57184">
    <property type="entry name" value="Growth factor receptor domain"/>
    <property type="match status" value="3"/>
</dbReference>
<dbReference type="Gene3D" id="1.10.510.10">
    <property type="entry name" value="Transferase(Phosphotransferase) domain 1"/>
    <property type="match status" value="1"/>
</dbReference>
<dbReference type="PROSITE" id="PS50011">
    <property type="entry name" value="PROTEIN_KINASE_DOM"/>
    <property type="match status" value="1"/>
</dbReference>
<keyword evidence="2 4" id="KW-0547">Nucleotide-binding</keyword>
<evidence type="ECO:0000256" key="1">
    <source>
        <dbReference type="ARBA" id="ARBA00022527"/>
    </source>
</evidence>
<dbReference type="PANTHER" id="PTHR45756">
    <property type="entry name" value="PALMITOYLTRANSFERASE"/>
    <property type="match status" value="1"/>
</dbReference>
<feature type="signal peptide" evidence="6">
    <location>
        <begin position="1"/>
        <end position="20"/>
    </location>
</feature>
<evidence type="ECO:0000256" key="6">
    <source>
        <dbReference type="SAM" id="SignalP"/>
    </source>
</evidence>
<dbReference type="SMART" id="SM00261">
    <property type="entry name" value="FU"/>
    <property type="match status" value="4"/>
</dbReference>
<evidence type="ECO:0000256" key="5">
    <source>
        <dbReference type="SAM" id="Phobius"/>
    </source>
</evidence>
<evidence type="ECO:0000259" key="7">
    <source>
        <dbReference type="PROSITE" id="PS50011"/>
    </source>
</evidence>